<proteinExistence type="predicted"/>
<evidence type="ECO:0000313" key="1">
    <source>
        <dbReference type="EMBL" id="RSE22982.1"/>
    </source>
</evidence>
<dbReference type="AlphaFoldDB" id="A0A427UR21"/>
<organism evidence="1 2">
    <name type="scientific">Atlantibacter subterraneus</name>
    <dbReference type="NCBI Taxonomy" id="255519"/>
    <lineage>
        <taxon>Bacteria</taxon>
        <taxon>Pseudomonadati</taxon>
        <taxon>Pseudomonadota</taxon>
        <taxon>Gammaproteobacteria</taxon>
        <taxon>Enterobacterales</taxon>
        <taxon>Enterobacteriaceae</taxon>
        <taxon>Atlantibacter</taxon>
    </lineage>
</organism>
<gene>
    <name evidence="1" type="ORF">EGT71_19585</name>
</gene>
<dbReference type="Proteomes" id="UP000275331">
    <property type="component" value="Unassembled WGS sequence"/>
</dbReference>
<protein>
    <recommendedName>
        <fullName evidence="3">DNA polymerase V</fullName>
    </recommendedName>
</protein>
<sequence length="107" mass="11624">MSGFPSPAKDYVETRLSVASICNIDANCLVIETSRGYAVVDKSMRPKPGEYALINYSCRNHFALIAGKALITEDGESLEGDALDDVTVVGVVTWLVNRTRDDEAPVM</sequence>
<dbReference type="RefSeq" id="WP_125294889.1">
    <property type="nucleotide sequence ID" value="NZ_RHWZ01000013.1"/>
</dbReference>
<comment type="caution">
    <text evidence="1">The sequence shown here is derived from an EMBL/GenBank/DDBJ whole genome shotgun (WGS) entry which is preliminary data.</text>
</comment>
<evidence type="ECO:0008006" key="3">
    <source>
        <dbReference type="Google" id="ProtNLM"/>
    </source>
</evidence>
<reference evidence="1 2" key="1">
    <citation type="submission" date="2018-10" db="EMBL/GenBank/DDBJ databases">
        <title>Transmission dynamics of multidrug resistant bacteria on intensive care unit surfaces.</title>
        <authorList>
            <person name="D'Souza A.W."/>
            <person name="Potter R.F."/>
            <person name="Wallace M."/>
            <person name="Shupe A."/>
            <person name="Patel S."/>
            <person name="Sun S."/>
            <person name="Gul D."/>
            <person name="Kwon J.H."/>
            <person name="Andleeb S."/>
            <person name="Burnham C.-A.D."/>
            <person name="Dantas G."/>
        </authorList>
    </citation>
    <scope>NUCLEOTIDE SEQUENCE [LARGE SCALE GENOMIC DNA]</scope>
    <source>
        <strain evidence="1 2">AS_373</strain>
    </source>
</reference>
<name>A0A427UR21_9ENTR</name>
<evidence type="ECO:0000313" key="2">
    <source>
        <dbReference type="Proteomes" id="UP000275331"/>
    </source>
</evidence>
<dbReference type="EMBL" id="RHXB01000015">
    <property type="protein sequence ID" value="RSE22982.1"/>
    <property type="molecule type" value="Genomic_DNA"/>
</dbReference>
<accession>A0A427UR21</accession>
<dbReference type="OrthoDB" id="6522656at2"/>